<evidence type="ECO:0000256" key="6">
    <source>
        <dbReference type="ARBA" id="ARBA00023239"/>
    </source>
</evidence>
<comment type="subunit">
    <text evidence="4">Homotrimer.</text>
</comment>
<protein>
    <recommendedName>
        <fullName evidence="5">2-dehydro-3-deoxy-phosphogluconate aldolase</fullName>
        <ecNumber evidence="5">4.1.2.14</ecNumber>
    </recommendedName>
</protein>
<evidence type="ECO:0000256" key="4">
    <source>
        <dbReference type="ARBA" id="ARBA00011233"/>
    </source>
</evidence>
<dbReference type="PROSITE" id="PS00159">
    <property type="entry name" value="ALDOLASE_KDPG_KHG_1"/>
    <property type="match status" value="1"/>
</dbReference>
<dbReference type="SUPFAM" id="SSF51569">
    <property type="entry name" value="Aldolase"/>
    <property type="match status" value="1"/>
</dbReference>
<keyword evidence="7" id="KW-0704">Schiff base</keyword>
<dbReference type="InterPro" id="IPR000887">
    <property type="entry name" value="Aldlse_KDPG_KHG"/>
</dbReference>
<dbReference type="InterPro" id="IPR031337">
    <property type="entry name" value="KDPG/KHG_AS_1"/>
</dbReference>
<dbReference type="PROSITE" id="PS00160">
    <property type="entry name" value="ALDOLASE_KDPG_KHG_2"/>
    <property type="match status" value="1"/>
</dbReference>
<dbReference type="EMBL" id="CP099489">
    <property type="protein sequence ID" value="USQ80489.1"/>
    <property type="molecule type" value="Genomic_DNA"/>
</dbReference>
<proteinExistence type="inferred from homology"/>
<comment type="pathway">
    <text evidence="2">Carbohydrate acid metabolism; 2-dehydro-3-deoxy-D-gluconate degradation; D-glyceraldehyde 3-phosphate and pyruvate from 2-dehydro-3-deoxy-D-gluconate: step 2/2.</text>
</comment>
<dbReference type="PANTHER" id="PTHR30246">
    <property type="entry name" value="2-KETO-3-DEOXY-6-PHOSPHOGLUCONATE ALDOLASE"/>
    <property type="match status" value="1"/>
</dbReference>
<keyword evidence="10" id="KW-1185">Reference proteome</keyword>
<dbReference type="Proteomes" id="UP001056455">
    <property type="component" value="Chromosome"/>
</dbReference>
<dbReference type="Gene3D" id="3.20.20.70">
    <property type="entry name" value="Aldolase class I"/>
    <property type="match status" value="1"/>
</dbReference>
<gene>
    <name evidence="9" type="primary">eda</name>
    <name evidence="9" type="ORF">NF556_02150</name>
</gene>
<evidence type="ECO:0000256" key="2">
    <source>
        <dbReference type="ARBA" id="ARBA00004736"/>
    </source>
</evidence>
<evidence type="ECO:0000256" key="1">
    <source>
        <dbReference type="ARBA" id="ARBA00000654"/>
    </source>
</evidence>
<dbReference type="Pfam" id="PF01081">
    <property type="entry name" value="Aldolase"/>
    <property type="match status" value="1"/>
</dbReference>
<dbReference type="CDD" id="cd00452">
    <property type="entry name" value="KDPG_aldolase"/>
    <property type="match status" value="1"/>
</dbReference>
<organism evidence="9 10">
    <name type="scientific">Ornithinimicrobium faecis</name>
    <dbReference type="NCBI Taxonomy" id="2934158"/>
    <lineage>
        <taxon>Bacteria</taxon>
        <taxon>Bacillati</taxon>
        <taxon>Actinomycetota</taxon>
        <taxon>Actinomycetes</taxon>
        <taxon>Micrococcales</taxon>
        <taxon>Ornithinimicrobiaceae</taxon>
        <taxon>Ornithinimicrobium</taxon>
    </lineage>
</organism>
<evidence type="ECO:0000256" key="8">
    <source>
        <dbReference type="ARBA" id="ARBA00023277"/>
    </source>
</evidence>
<dbReference type="EC" id="4.1.2.14" evidence="5"/>
<evidence type="ECO:0000256" key="5">
    <source>
        <dbReference type="ARBA" id="ARBA00013063"/>
    </source>
</evidence>
<evidence type="ECO:0000256" key="7">
    <source>
        <dbReference type="ARBA" id="ARBA00023270"/>
    </source>
</evidence>
<keyword evidence="6 9" id="KW-0456">Lyase</keyword>
<dbReference type="GO" id="GO:0008675">
    <property type="term" value="F:2-dehydro-3-deoxy-phosphogluconate aldolase activity"/>
    <property type="evidence" value="ECO:0007669"/>
    <property type="project" value="UniProtKB-EC"/>
</dbReference>
<accession>A0ABY4YUT6</accession>
<evidence type="ECO:0000313" key="9">
    <source>
        <dbReference type="EMBL" id="USQ80489.1"/>
    </source>
</evidence>
<dbReference type="InterPro" id="IPR031338">
    <property type="entry name" value="KDPG/KHG_AS_2"/>
</dbReference>
<dbReference type="InterPro" id="IPR013785">
    <property type="entry name" value="Aldolase_TIM"/>
</dbReference>
<dbReference type="GO" id="GO:0008700">
    <property type="term" value="F:(R,S)-4-hydroxy-2-oxoglutarate aldolase activity"/>
    <property type="evidence" value="ECO:0007669"/>
    <property type="project" value="UniProtKB-EC"/>
</dbReference>
<dbReference type="NCBIfam" id="TIGR01182">
    <property type="entry name" value="eda"/>
    <property type="match status" value="1"/>
</dbReference>
<keyword evidence="8" id="KW-0119">Carbohydrate metabolism</keyword>
<reference evidence="9" key="1">
    <citation type="submission" date="2022-06" db="EMBL/GenBank/DDBJ databases">
        <title>Ornithinimicrobium HY1793.</title>
        <authorList>
            <person name="Huang Y."/>
        </authorList>
    </citation>
    <scope>NUCLEOTIDE SEQUENCE</scope>
    <source>
        <strain evidence="9">HY1793</strain>
    </source>
</reference>
<comment type="catalytic activity">
    <reaction evidence="1">
        <text>2-dehydro-3-deoxy-6-phospho-D-gluconate = D-glyceraldehyde 3-phosphate + pyruvate</text>
        <dbReference type="Rhea" id="RHEA:17089"/>
        <dbReference type="ChEBI" id="CHEBI:15361"/>
        <dbReference type="ChEBI" id="CHEBI:57569"/>
        <dbReference type="ChEBI" id="CHEBI:59776"/>
        <dbReference type="EC" id="4.1.2.14"/>
    </reaction>
</comment>
<name>A0ABY4YUT6_9MICO</name>
<evidence type="ECO:0000256" key="3">
    <source>
        <dbReference type="ARBA" id="ARBA00006906"/>
    </source>
</evidence>
<evidence type="ECO:0000313" key="10">
    <source>
        <dbReference type="Proteomes" id="UP001056455"/>
    </source>
</evidence>
<dbReference type="PANTHER" id="PTHR30246:SF1">
    <property type="entry name" value="2-DEHYDRO-3-DEOXY-6-PHOSPHOGALACTONATE ALDOLASE-RELATED"/>
    <property type="match status" value="1"/>
</dbReference>
<dbReference type="RefSeq" id="WP_252593865.1">
    <property type="nucleotide sequence ID" value="NZ_CP099489.1"/>
</dbReference>
<comment type="similarity">
    <text evidence="3">Belongs to the KHG/KDPG aldolase family.</text>
</comment>
<sequence>MSALVSESARLSPTAVLGGHRVVPVVVLDDVGAAPALSEALLAGGLPVAEVTFRTPAAAAVLRRLADRTDLVVGAGTVLTVAHVDEAVQAGARFIVSPGLSAAVVRRCVDLGVPVLPGVATASEVMQALDLGLDTVKFFPAEANGGLTAVKALAAAFPQVRFVPTGGITVDSAPTYLAHPAVAAVGGSWMVAADLLASGRWDEVAGRCVAATSLYAVSPGDPGAASDAGGPVEGVGS</sequence>